<protein>
    <submittedName>
        <fullName evidence="1">CMP-N-acetylneuraminate-beta-galactosamide-alpha-2, 3-sialyltransferase</fullName>
    </submittedName>
</protein>
<keyword evidence="1" id="KW-0328">Glycosyltransferase</keyword>
<comment type="caution">
    <text evidence="1">The sequence shown here is derived from an EMBL/GenBank/DDBJ whole genome shotgun (WGS) entry which is preliminary data.</text>
</comment>
<dbReference type="Proteomes" id="UP000190867">
    <property type="component" value="Unassembled WGS sequence"/>
</dbReference>
<dbReference type="EMBL" id="MUYA01000018">
    <property type="protein sequence ID" value="OOR98188.1"/>
    <property type="molecule type" value="Genomic_DNA"/>
</dbReference>
<dbReference type="STRING" id="734.B0187_09615"/>
<proteinExistence type="predicted"/>
<keyword evidence="1" id="KW-0808">Transferase</keyword>
<dbReference type="OrthoDB" id="2339372at2"/>
<dbReference type="InterPro" id="IPR012477">
    <property type="entry name" value="Glyco_transf_52"/>
</dbReference>
<dbReference type="Pfam" id="PF07922">
    <property type="entry name" value="Glyco_transf_52"/>
    <property type="match status" value="1"/>
</dbReference>
<dbReference type="GO" id="GO:0016757">
    <property type="term" value="F:glycosyltransferase activity"/>
    <property type="evidence" value="ECO:0007669"/>
    <property type="project" value="UniProtKB-KW"/>
</dbReference>
<reference evidence="1 2" key="1">
    <citation type="submission" date="2017-02" db="EMBL/GenBank/DDBJ databases">
        <title>Draft genome sequence of Haemophilus paracuniculus CCUG 43573 type strain.</title>
        <authorList>
            <person name="Engstrom-Jakobsson H."/>
            <person name="Salva-Serra F."/>
            <person name="Thorell K."/>
            <person name="Gonzales-Siles L."/>
            <person name="Karlsson R."/>
            <person name="Boulund F."/>
            <person name="Engstrand L."/>
            <person name="Kristiansson E."/>
            <person name="Moore E."/>
        </authorList>
    </citation>
    <scope>NUCLEOTIDE SEQUENCE [LARGE SCALE GENOMIC DNA]</scope>
    <source>
        <strain evidence="1 2">CCUG 43573</strain>
    </source>
</reference>
<dbReference type="Gene3D" id="3.30.370.20">
    <property type="match status" value="1"/>
</dbReference>
<dbReference type="AlphaFoldDB" id="A0A1T0AQ35"/>
<name>A0A1T0AQ35_9PAST</name>
<keyword evidence="2" id="KW-1185">Reference proteome</keyword>
<evidence type="ECO:0000313" key="1">
    <source>
        <dbReference type="EMBL" id="OOR98188.1"/>
    </source>
</evidence>
<organism evidence="1 2">
    <name type="scientific">Haemophilus paracuniculus</name>
    <dbReference type="NCBI Taxonomy" id="734"/>
    <lineage>
        <taxon>Bacteria</taxon>
        <taxon>Pseudomonadati</taxon>
        <taxon>Pseudomonadota</taxon>
        <taxon>Gammaproteobacteria</taxon>
        <taxon>Pasteurellales</taxon>
        <taxon>Pasteurellaceae</taxon>
        <taxon>Haemophilus</taxon>
    </lineage>
</organism>
<accession>A0A1T0AQ35</accession>
<evidence type="ECO:0000313" key="2">
    <source>
        <dbReference type="Proteomes" id="UP000190867"/>
    </source>
</evidence>
<gene>
    <name evidence="1" type="ORF">B0187_09615</name>
</gene>
<sequence>MNLIICHTPLQVLIAEKIMEKFPNEDFYGVMFTYASYHNQKFQHYWQRFSEKCAKSELFIYPQAGRFSLFSALYQFNKKFPQRQFNNIFVASIDDLFVQTFISQLQFNLLCTFDDGTANIVQNSIYYQDSSQSIVRKMANLVLGNKYSTQKLRQLSQKHYSIYPNMPNIVENIELVSLSNSVEQNSAKFSEKPPLALLLGQPLYEDNQQNIALVERVVEQFGIELYLPHPRESFKTDKVKYIETPLIFEDYISQQSQQQKYRIYTYFSGAVLNVLNNPNIEVISIKPNLTNPTYLACYPIFEKFRVKVIELDK</sequence>